<evidence type="ECO:0000256" key="8">
    <source>
        <dbReference type="ARBA" id="ARBA00023315"/>
    </source>
</evidence>
<comment type="subcellular location">
    <subcellularLocation>
        <location evidence="1">Membrane</location>
    </subcellularLocation>
</comment>
<keyword evidence="5 9" id="KW-1133">Transmembrane helix</keyword>
<evidence type="ECO:0000256" key="2">
    <source>
        <dbReference type="ARBA" id="ARBA00008655"/>
    </source>
</evidence>
<dbReference type="PANTHER" id="PTHR23063">
    <property type="entry name" value="PHOSPHOLIPID ACYLTRANSFERASE"/>
    <property type="match status" value="1"/>
</dbReference>
<reference evidence="11 12" key="1">
    <citation type="submission" date="2024-07" db="EMBL/GenBank/DDBJ databases">
        <authorList>
            <person name="Akdeniz Z."/>
        </authorList>
    </citation>
    <scope>NUCLEOTIDE SEQUENCE [LARGE SCALE GENOMIC DNA]</scope>
</reference>
<gene>
    <name evidence="11" type="ORF">HINF_LOCUS13710</name>
</gene>
<keyword evidence="4 9" id="KW-0812">Transmembrane</keyword>
<evidence type="ECO:0000313" key="12">
    <source>
        <dbReference type="Proteomes" id="UP001642409"/>
    </source>
</evidence>
<accession>A0ABP1HHQ9</accession>
<dbReference type="Pfam" id="PF01553">
    <property type="entry name" value="Acyltransferase"/>
    <property type="match status" value="1"/>
</dbReference>
<organism evidence="11 12">
    <name type="scientific">Hexamita inflata</name>
    <dbReference type="NCBI Taxonomy" id="28002"/>
    <lineage>
        <taxon>Eukaryota</taxon>
        <taxon>Metamonada</taxon>
        <taxon>Diplomonadida</taxon>
        <taxon>Hexamitidae</taxon>
        <taxon>Hexamitinae</taxon>
        <taxon>Hexamita</taxon>
    </lineage>
</organism>
<name>A0ABP1HHQ9_9EUKA</name>
<evidence type="ECO:0000256" key="7">
    <source>
        <dbReference type="ARBA" id="ARBA00023136"/>
    </source>
</evidence>
<dbReference type="Proteomes" id="UP001642409">
    <property type="component" value="Unassembled WGS sequence"/>
</dbReference>
<dbReference type="PANTHER" id="PTHR23063:SF52">
    <property type="entry name" value="LYSOPHOSPHATIDYLCHOLINE ACYLTRANSFERASE"/>
    <property type="match status" value="1"/>
</dbReference>
<feature type="domain" description="Phospholipid/glycerol acyltransferase" evidence="10">
    <location>
        <begin position="131"/>
        <end position="237"/>
    </location>
</feature>
<evidence type="ECO:0000256" key="4">
    <source>
        <dbReference type="ARBA" id="ARBA00022692"/>
    </source>
</evidence>
<evidence type="ECO:0000256" key="3">
    <source>
        <dbReference type="ARBA" id="ARBA00022679"/>
    </source>
</evidence>
<sequence length="360" mass="41333">MEIPHFNASQQLNKLNNDEPTNIPFPYEYKPVHPQLHQYRQRSLLFKLIFKPIITILKPILLPIRLLLTFTFLFLHSCVTSLCNMGTDQTKPLPKLNRFIFLCSAKFFCTLATLSQGFIVKTVKKSKETAPVVVLNHRSMIDILMNGLIGTETIIGKASMTNNFITGPTFNAGRSIKIIKNQSALQIIKDRFESGVKWPALTLYAEGTVTSFGVILRLRTGSFRLGLKVQPVVFNYFYSEPFEWLFETAFEHLMQAGNNLCGKVEVSYLDPMEQKSGEWPRQFADRVGKAMADEIGSVYVPYQSEDVYYFNGKGDISKCTEEYLRDYGWMGTLKNYKAMCKKAGLNWRYEWPKEKFANIE</sequence>
<evidence type="ECO:0000256" key="1">
    <source>
        <dbReference type="ARBA" id="ARBA00004370"/>
    </source>
</evidence>
<keyword evidence="7 9" id="KW-0472">Membrane</keyword>
<feature type="transmembrane region" description="Helical" evidence="9">
    <location>
        <begin position="67"/>
        <end position="87"/>
    </location>
</feature>
<evidence type="ECO:0000313" key="11">
    <source>
        <dbReference type="EMBL" id="CAL5994776.1"/>
    </source>
</evidence>
<keyword evidence="12" id="KW-1185">Reference proteome</keyword>
<proteinExistence type="inferred from homology"/>
<dbReference type="InterPro" id="IPR002123">
    <property type="entry name" value="Plipid/glycerol_acylTrfase"/>
</dbReference>
<evidence type="ECO:0000256" key="9">
    <source>
        <dbReference type="SAM" id="Phobius"/>
    </source>
</evidence>
<keyword evidence="8" id="KW-0012">Acyltransferase</keyword>
<dbReference type="SMART" id="SM00563">
    <property type="entry name" value="PlsC"/>
    <property type="match status" value="1"/>
</dbReference>
<dbReference type="EMBL" id="CAXDID020000032">
    <property type="protein sequence ID" value="CAL5994776.1"/>
    <property type="molecule type" value="Genomic_DNA"/>
</dbReference>
<dbReference type="SUPFAM" id="SSF69593">
    <property type="entry name" value="Glycerol-3-phosphate (1)-acyltransferase"/>
    <property type="match status" value="1"/>
</dbReference>
<keyword evidence="3" id="KW-0808">Transferase</keyword>
<comment type="caution">
    <text evidence="11">The sequence shown here is derived from an EMBL/GenBank/DDBJ whole genome shotgun (WGS) entry which is preliminary data.</text>
</comment>
<protein>
    <submittedName>
        <fullName evidence="11">Lysophospholipid_acyltransferase</fullName>
    </submittedName>
</protein>
<evidence type="ECO:0000256" key="6">
    <source>
        <dbReference type="ARBA" id="ARBA00023098"/>
    </source>
</evidence>
<evidence type="ECO:0000256" key="5">
    <source>
        <dbReference type="ARBA" id="ARBA00022989"/>
    </source>
</evidence>
<keyword evidence="6" id="KW-0443">Lipid metabolism</keyword>
<feature type="transmembrane region" description="Helical" evidence="9">
    <location>
        <begin position="99"/>
        <end position="119"/>
    </location>
</feature>
<evidence type="ECO:0000259" key="10">
    <source>
        <dbReference type="SMART" id="SM00563"/>
    </source>
</evidence>
<comment type="similarity">
    <text evidence="2">Belongs to the 1-acyl-sn-glycerol-3-phosphate acyltransferase family.</text>
</comment>